<dbReference type="GO" id="GO:0140282">
    <property type="term" value="F:carbon-nitrogen ligase activity on lipid II"/>
    <property type="evidence" value="ECO:0007669"/>
    <property type="project" value="UniProtKB-UniRule"/>
</dbReference>
<evidence type="ECO:0000313" key="5">
    <source>
        <dbReference type="EMBL" id="CAQ05866.1"/>
    </source>
</evidence>
<comment type="pathway">
    <text evidence="1">Cell wall biogenesis; peptidoglycan biosynthesis.</text>
</comment>
<dbReference type="GO" id="GO:0005524">
    <property type="term" value="F:ATP binding"/>
    <property type="evidence" value="ECO:0007669"/>
    <property type="project" value="UniProtKB-UniRule"/>
</dbReference>
<dbReference type="GO" id="GO:0071555">
    <property type="term" value="P:cell wall organization"/>
    <property type="evidence" value="ECO:0007669"/>
    <property type="project" value="UniProtKB-KW"/>
</dbReference>
<feature type="region of interest" description="Disordered" evidence="2">
    <location>
        <begin position="475"/>
        <end position="504"/>
    </location>
</feature>
<evidence type="ECO:0000256" key="2">
    <source>
        <dbReference type="SAM" id="MobiDB-lite"/>
    </source>
</evidence>
<keyword evidence="1" id="KW-0133">Cell shape</keyword>
<keyword evidence="1" id="KW-0067">ATP-binding</keyword>
<dbReference type="eggNOG" id="COG0771">
    <property type="taxonomic scope" value="Bacteria"/>
</dbReference>
<evidence type="ECO:0000313" key="6">
    <source>
        <dbReference type="Proteomes" id="UP000001727"/>
    </source>
</evidence>
<keyword evidence="1" id="KW-0573">Peptidoglycan synthesis</keyword>
<keyword evidence="1" id="KW-0547">Nucleotide-binding</keyword>
<dbReference type="HAMAP" id="MF_02214">
    <property type="entry name" value="Lipid_II_synth_MurT"/>
    <property type="match status" value="1"/>
</dbReference>
<dbReference type="AlphaFoldDB" id="B1VIS0"/>
<gene>
    <name evidence="1" type="primary">murT</name>
    <name evidence="5" type="ordered locus">cu1907</name>
</gene>
<comment type="subunit">
    <text evidence="1">Forms a heterodimer with GatD.</text>
</comment>
<dbReference type="HOGENOM" id="CLU_041534_1_0_11"/>
<dbReference type="GO" id="GO:0009252">
    <property type="term" value="P:peptidoglycan biosynthetic process"/>
    <property type="evidence" value="ECO:0007669"/>
    <property type="project" value="UniProtKB-UniRule"/>
</dbReference>
<dbReference type="InterPro" id="IPR043703">
    <property type="entry name" value="Lipid_II_synth_MurT"/>
</dbReference>
<evidence type="ECO:0000259" key="3">
    <source>
        <dbReference type="Pfam" id="PF08245"/>
    </source>
</evidence>
<dbReference type="UniPathway" id="UPA00219"/>
<evidence type="ECO:0000256" key="1">
    <source>
        <dbReference type="HAMAP-Rule" id="MF_02214"/>
    </source>
</evidence>
<dbReference type="GO" id="GO:0016881">
    <property type="term" value="F:acid-amino acid ligase activity"/>
    <property type="evidence" value="ECO:0007669"/>
    <property type="project" value="InterPro"/>
</dbReference>
<keyword evidence="1" id="KW-0961">Cell wall biogenesis/degradation</keyword>
<dbReference type="GO" id="GO:0046872">
    <property type="term" value="F:metal ion binding"/>
    <property type="evidence" value="ECO:0007669"/>
    <property type="project" value="UniProtKB-KW"/>
</dbReference>
<accession>B1VIS0</accession>
<comment type="similarity">
    <text evidence="1">Belongs to the MurCDEF family. MurT subfamily.</text>
</comment>
<name>B1VIS0_CORU7</name>
<feature type="active site" evidence="1">
    <location>
        <position position="400"/>
    </location>
</feature>
<organism evidence="5 6">
    <name type="scientific">Corynebacterium urealyticum (strain ATCC 43042 / DSM 7109)</name>
    <dbReference type="NCBI Taxonomy" id="504474"/>
    <lineage>
        <taxon>Bacteria</taxon>
        <taxon>Bacillati</taxon>
        <taxon>Actinomycetota</taxon>
        <taxon>Actinomycetes</taxon>
        <taxon>Mycobacteriales</taxon>
        <taxon>Corynebacteriaceae</taxon>
        <taxon>Corynebacterium</taxon>
    </lineage>
</organism>
<proteinExistence type="inferred from homology"/>
<dbReference type="Pfam" id="PF08353">
    <property type="entry name" value="MurT_C"/>
    <property type="match status" value="1"/>
</dbReference>
<dbReference type="PANTHER" id="PTHR23135">
    <property type="entry name" value="MUR LIGASE FAMILY MEMBER"/>
    <property type="match status" value="1"/>
</dbReference>
<dbReference type="InterPro" id="IPR013564">
    <property type="entry name" value="MurT_C"/>
</dbReference>
<sequence>MKTKNPNGNGGTRHMSLRSRIACHAADLATWASQKTGRGAGGMIGGLIANAIDPNLLAQLSQGRPTVLVTGTNGKSTTTRMLAHALASRYSVATNEGGDNMDAGVISALLAGRDKDVVALEVDELHVPNIAEKLDADVLVLLNLTRDQLDRVGEINKIERALRACVEARPDMTVIANCDDVQVTSVAWDAPNVVWVSAGAGFVGDSTSCPRTGGHIVRTEDDWYAVKKLPDGREFRRPDPTWWVDKDGLSYGGDGAGAGSGAGSAGTGNTGVGSAGAGSGAGSAGTGNTGVGSAGAGNTGAGSRTLPMNLQLPGRANRGNAAQAIAAAVVMDVPVTDALRAAEEVTDVAGRYSLVEFEGRTLRLMLAKNPAGWQEALSMIDRDVDSVVIAVNGQVADGQDLSWIWDVRFEDFEGQQVLAAGERGTDLAVRLGYAGVRHTLIKDTVDAVLACPPGRVEVLANYTAFRDLKRELERRGATTVEADGTDAPSTTGEATTTATEEDAR</sequence>
<dbReference type="InterPro" id="IPR013221">
    <property type="entry name" value="Mur_ligase_cen"/>
</dbReference>
<reference evidence="5 6" key="1">
    <citation type="journal article" date="2008" name="J. Biotechnol.">
        <title>The lifestyle of Corynebacterium urealyticum derived from its complete genome sequence established by pyrosequencing.</title>
        <authorList>
            <person name="Tauch A."/>
            <person name="Trost E."/>
            <person name="Tilker A."/>
            <person name="Ludewig U."/>
            <person name="Schneiker S."/>
            <person name="Goesmann A."/>
            <person name="Arnold W."/>
            <person name="Bekel T."/>
            <person name="Brinkrolf K."/>
            <person name="Brune I."/>
            <person name="Goetker S."/>
            <person name="Kalinowski J."/>
            <person name="Kamp P.-B."/>
            <person name="Lobo F.P."/>
            <person name="Viehoever P."/>
            <person name="Weisshaar B."/>
            <person name="Soriano F."/>
            <person name="Droege M."/>
            <person name="Puehler A."/>
        </authorList>
    </citation>
    <scope>NUCLEOTIDE SEQUENCE [LARGE SCALE GENOMIC DNA]</scope>
    <source>
        <strain evidence="6">ATCC 43042 / DSM 7109</strain>
    </source>
</reference>
<keyword evidence="1" id="KW-0436">Ligase</keyword>
<dbReference type="InterPro" id="IPR036565">
    <property type="entry name" value="Mur-like_cat_sf"/>
</dbReference>
<dbReference type="KEGG" id="cur:cu1907"/>
<feature type="domain" description="Lipid II isoglutaminyl synthase (glutamine-hydrolyzing) subunit MurT C-terminal" evidence="4">
    <location>
        <begin position="366"/>
        <end position="464"/>
    </location>
</feature>
<dbReference type="SUPFAM" id="SSF53623">
    <property type="entry name" value="MurD-like peptide ligases, catalytic domain"/>
    <property type="match status" value="1"/>
</dbReference>
<protein>
    <recommendedName>
        <fullName evidence="1">Lipid II isoglutaminyl synthase (glutamine-hydrolyzing) subunit MurT</fullName>
        <ecNumber evidence="1">6.3.5.13</ecNumber>
    </recommendedName>
</protein>
<comment type="catalytic activity">
    <reaction evidence="1">
        <text>beta-D-GlcNAc-(1-&gt;4)-Mur2Ac(oyl-L-Ala-gamma-D-O-P-Glu-L-Lys-D-Ala-D-Ala)-di-trans,octa-cis-undecaprenyl diphosphate + NH4(+) = beta-D-GlcNAc-(1-&gt;4)-Mur2Ac(oyl-L-Ala-D-isoglutaminyl-L-Lys-D-Ala-D-Ala)-di-trans,octa-cis-undecaprenyl diphosphate + phosphate + H(+)</text>
        <dbReference type="Rhea" id="RHEA:57932"/>
        <dbReference type="ChEBI" id="CHEBI:15378"/>
        <dbReference type="ChEBI" id="CHEBI:28938"/>
        <dbReference type="ChEBI" id="CHEBI:43474"/>
        <dbReference type="ChEBI" id="CHEBI:62233"/>
        <dbReference type="ChEBI" id="CHEBI:143132"/>
    </reaction>
</comment>
<dbReference type="GO" id="GO:0008360">
    <property type="term" value="P:regulation of cell shape"/>
    <property type="evidence" value="ECO:0007669"/>
    <property type="project" value="UniProtKB-KW"/>
</dbReference>
<dbReference type="EMBL" id="AM942444">
    <property type="protein sequence ID" value="CAQ05866.1"/>
    <property type="molecule type" value="Genomic_DNA"/>
</dbReference>
<comment type="catalytic activity">
    <reaction evidence="1">
        <text>beta-D-GlcNAc-(1-&gt;4)-Mur2Ac(oyl-L-Ala-gamma-D-Glu-L-Lys-D-Ala-D-Ala)-di-trans,octa-cis-undecaprenyl diphosphate + ATP = beta-D-GlcNAc-(1-&gt;4)-Mur2Ac(oyl-L-Ala-gamma-D-O-P-Glu-L-Lys-D-Ala-D-Ala)-di-trans,octa-cis-undecaprenyl diphosphate + ADP</text>
        <dbReference type="Rhea" id="RHEA:59488"/>
        <dbReference type="ChEBI" id="CHEBI:30616"/>
        <dbReference type="ChEBI" id="CHEBI:60033"/>
        <dbReference type="ChEBI" id="CHEBI:143132"/>
        <dbReference type="ChEBI" id="CHEBI:456216"/>
    </reaction>
</comment>
<dbReference type="Proteomes" id="UP000001727">
    <property type="component" value="Chromosome"/>
</dbReference>
<keyword evidence="1" id="KW-0479">Metal-binding</keyword>
<comment type="function">
    <text evidence="1">The lipid II isoglutaminyl synthase complex catalyzes the formation of alpha-D-isoglutamine in the cell wall lipid II stem peptide. The MurT subunit catalyzes the ATP-dependent amidation of D-glutamate residue of lipid II, converting it to an isoglutamine residue.</text>
</comment>
<feature type="domain" description="Mur ligase central" evidence="3">
    <location>
        <begin position="69"/>
        <end position="184"/>
    </location>
</feature>
<dbReference type="STRING" id="504474.cu1907"/>
<dbReference type="Gene3D" id="3.40.1190.10">
    <property type="entry name" value="Mur-like, catalytic domain"/>
    <property type="match status" value="2"/>
</dbReference>
<dbReference type="EC" id="6.3.5.13" evidence="1"/>
<comment type="catalytic activity">
    <reaction evidence="1">
        <text>beta-D-GlcNAc-(1-&gt;4)-Mur2Ac(oyl-L-Ala-gamma-D-Glu-L-Lys-D-Ala-D-Ala)-di-trans,octa-cis-undecaprenyl diphosphate + L-glutamine + ATP + H2O = beta-D-GlcNAc-(1-&gt;4)-Mur2Ac(oyl-L-Ala-D-isoglutaminyl-L-Lys-D-Ala-D-Ala)-di-trans,octa-cis-undecaprenyl diphosphate + L-glutamate + ADP + phosphate + H(+)</text>
        <dbReference type="Rhea" id="RHEA:57928"/>
        <dbReference type="ChEBI" id="CHEBI:15377"/>
        <dbReference type="ChEBI" id="CHEBI:15378"/>
        <dbReference type="ChEBI" id="CHEBI:29985"/>
        <dbReference type="ChEBI" id="CHEBI:30616"/>
        <dbReference type="ChEBI" id="CHEBI:43474"/>
        <dbReference type="ChEBI" id="CHEBI:58359"/>
        <dbReference type="ChEBI" id="CHEBI:60033"/>
        <dbReference type="ChEBI" id="CHEBI:62233"/>
        <dbReference type="ChEBI" id="CHEBI:456216"/>
        <dbReference type="EC" id="6.3.5.13"/>
    </reaction>
</comment>
<keyword evidence="6" id="KW-1185">Reference proteome</keyword>
<comment type="caution">
    <text evidence="1">Lacks conserved residue(s) required for the propagation of feature annotation.</text>
</comment>
<dbReference type="PANTHER" id="PTHR23135:SF7">
    <property type="entry name" value="LIPID II ISOGLUTAMINYL SYNTHASE (GLUTAMINE-HYDROLYZING) SUBUNIT MURT"/>
    <property type="match status" value="1"/>
</dbReference>
<dbReference type="Pfam" id="PF08245">
    <property type="entry name" value="Mur_ligase_M"/>
    <property type="match status" value="1"/>
</dbReference>
<evidence type="ECO:0000259" key="4">
    <source>
        <dbReference type="Pfam" id="PF08353"/>
    </source>
</evidence>